<organism evidence="2 3">
    <name type="scientific">Panicum miliaceum</name>
    <name type="common">Proso millet</name>
    <name type="synonym">Broomcorn millet</name>
    <dbReference type="NCBI Taxonomy" id="4540"/>
    <lineage>
        <taxon>Eukaryota</taxon>
        <taxon>Viridiplantae</taxon>
        <taxon>Streptophyta</taxon>
        <taxon>Embryophyta</taxon>
        <taxon>Tracheophyta</taxon>
        <taxon>Spermatophyta</taxon>
        <taxon>Magnoliopsida</taxon>
        <taxon>Liliopsida</taxon>
        <taxon>Poales</taxon>
        <taxon>Poaceae</taxon>
        <taxon>PACMAD clade</taxon>
        <taxon>Panicoideae</taxon>
        <taxon>Panicodae</taxon>
        <taxon>Paniceae</taxon>
        <taxon>Panicinae</taxon>
        <taxon>Panicum</taxon>
        <taxon>Panicum sect. Panicum</taxon>
    </lineage>
</organism>
<reference evidence="3" key="1">
    <citation type="journal article" date="2019" name="Nat. Commun.">
        <title>The genome of broomcorn millet.</title>
        <authorList>
            <person name="Zou C."/>
            <person name="Miki D."/>
            <person name="Li D."/>
            <person name="Tang Q."/>
            <person name="Xiao L."/>
            <person name="Rajput S."/>
            <person name="Deng P."/>
            <person name="Jia W."/>
            <person name="Huang R."/>
            <person name="Zhang M."/>
            <person name="Sun Y."/>
            <person name="Hu J."/>
            <person name="Fu X."/>
            <person name="Schnable P.S."/>
            <person name="Li F."/>
            <person name="Zhang H."/>
            <person name="Feng B."/>
            <person name="Zhu X."/>
            <person name="Liu R."/>
            <person name="Schnable J.C."/>
            <person name="Zhu J.-K."/>
            <person name="Zhang H."/>
        </authorList>
    </citation>
    <scope>NUCLEOTIDE SEQUENCE [LARGE SCALE GENOMIC DNA]</scope>
</reference>
<gene>
    <name evidence="2" type="ORF">C2845_PM11G23440</name>
</gene>
<evidence type="ECO:0000256" key="1">
    <source>
        <dbReference type="SAM" id="MobiDB-lite"/>
    </source>
</evidence>
<comment type="caution">
    <text evidence="2">The sequence shown here is derived from an EMBL/GenBank/DDBJ whole genome shotgun (WGS) entry which is preliminary data.</text>
</comment>
<proteinExistence type="predicted"/>
<dbReference type="AlphaFoldDB" id="A0A3L6RTS9"/>
<dbReference type="Proteomes" id="UP000275267">
    <property type="component" value="Unassembled WGS sequence"/>
</dbReference>
<accession>A0A3L6RTS9</accession>
<feature type="region of interest" description="Disordered" evidence="1">
    <location>
        <begin position="1"/>
        <end position="20"/>
    </location>
</feature>
<evidence type="ECO:0000313" key="2">
    <source>
        <dbReference type="EMBL" id="RLN09198.1"/>
    </source>
</evidence>
<keyword evidence="3" id="KW-1185">Reference proteome</keyword>
<evidence type="ECO:0000313" key="3">
    <source>
        <dbReference type="Proteomes" id="UP000275267"/>
    </source>
</evidence>
<name>A0A3L6RTS9_PANMI</name>
<sequence>MVRNLTARNMADRVHGGGDLNPISPAEQHLVVVPSPGKAPNRDATRLQVARYSRVCRPPSRLGHLDFSSPCPKLWLGLAALMVVRDKLENPGDRLAWRRLEQDQLPELPCLGPALAAADPHARAASSP</sequence>
<protein>
    <submittedName>
        <fullName evidence="2">Uncharacterized protein</fullName>
    </submittedName>
</protein>
<dbReference type="EMBL" id="PQIB02000007">
    <property type="protein sequence ID" value="RLN09198.1"/>
    <property type="molecule type" value="Genomic_DNA"/>
</dbReference>